<feature type="signal peptide" evidence="1">
    <location>
        <begin position="1"/>
        <end position="17"/>
    </location>
</feature>
<keyword evidence="1" id="KW-0732">Signal</keyword>
<dbReference type="Proteomes" id="UP000813444">
    <property type="component" value="Unassembled WGS sequence"/>
</dbReference>
<sequence length="159" mass="17110">MHISKLLPLCLSQAALAVPSLATVDSWPSLDGALDAAVFEPRNITVVPAGVLEAQMLRGGELANGIQKLDGSIDKRGYQYGGCFDFPAGTTSADKSTYWNGFLGLYDVLNSGQVGNLDQMRILSAGRIYAFDYGEARLTIRNQGRLGNARGHLEHQVPE</sequence>
<accession>A0A8K0SUD8</accession>
<organism evidence="2 3">
    <name type="scientific">Stachybotrys elegans</name>
    <dbReference type="NCBI Taxonomy" id="80388"/>
    <lineage>
        <taxon>Eukaryota</taxon>
        <taxon>Fungi</taxon>
        <taxon>Dikarya</taxon>
        <taxon>Ascomycota</taxon>
        <taxon>Pezizomycotina</taxon>
        <taxon>Sordariomycetes</taxon>
        <taxon>Hypocreomycetidae</taxon>
        <taxon>Hypocreales</taxon>
        <taxon>Stachybotryaceae</taxon>
        <taxon>Stachybotrys</taxon>
    </lineage>
</organism>
<gene>
    <name evidence="2" type="ORF">B0I35DRAFT_410241</name>
</gene>
<dbReference type="AlphaFoldDB" id="A0A8K0SUD8"/>
<evidence type="ECO:0000313" key="3">
    <source>
        <dbReference type="Proteomes" id="UP000813444"/>
    </source>
</evidence>
<evidence type="ECO:0000256" key="1">
    <source>
        <dbReference type="SAM" id="SignalP"/>
    </source>
</evidence>
<reference evidence="2" key="1">
    <citation type="journal article" date="2021" name="Nat. Commun.">
        <title>Genetic determinants of endophytism in the Arabidopsis root mycobiome.</title>
        <authorList>
            <person name="Mesny F."/>
            <person name="Miyauchi S."/>
            <person name="Thiergart T."/>
            <person name="Pickel B."/>
            <person name="Atanasova L."/>
            <person name="Karlsson M."/>
            <person name="Huettel B."/>
            <person name="Barry K.W."/>
            <person name="Haridas S."/>
            <person name="Chen C."/>
            <person name="Bauer D."/>
            <person name="Andreopoulos W."/>
            <person name="Pangilinan J."/>
            <person name="LaButti K."/>
            <person name="Riley R."/>
            <person name="Lipzen A."/>
            <person name="Clum A."/>
            <person name="Drula E."/>
            <person name="Henrissat B."/>
            <person name="Kohler A."/>
            <person name="Grigoriev I.V."/>
            <person name="Martin F.M."/>
            <person name="Hacquard S."/>
        </authorList>
    </citation>
    <scope>NUCLEOTIDE SEQUENCE</scope>
    <source>
        <strain evidence="2">MPI-CAGE-CH-0235</strain>
    </source>
</reference>
<comment type="caution">
    <text evidence="2">The sequence shown here is derived from an EMBL/GenBank/DDBJ whole genome shotgun (WGS) entry which is preliminary data.</text>
</comment>
<feature type="chain" id="PRO_5035459487" evidence="1">
    <location>
        <begin position="18"/>
        <end position="159"/>
    </location>
</feature>
<name>A0A8K0SUD8_9HYPO</name>
<protein>
    <submittedName>
        <fullName evidence="2">Uncharacterized protein</fullName>
    </submittedName>
</protein>
<evidence type="ECO:0000313" key="2">
    <source>
        <dbReference type="EMBL" id="KAH7317154.1"/>
    </source>
</evidence>
<dbReference type="EMBL" id="JAGPNK010000008">
    <property type="protein sequence ID" value="KAH7317154.1"/>
    <property type="molecule type" value="Genomic_DNA"/>
</dbReference>
<keyword evidence="3" id="KW-1185">Reference proteome</keyword>
<proteinExistence type="predicted"/>